<dbReference type="GO" id="GO:0005525">
    <property type="term" value="F:GTP binding"/>
    <property type="evidence" value="ECO:0007669"/>
    <property type="project" value="UniProtKB-KW"/>
</dbReference>
<evidence type="ECO:0000313" key="10">
    <source>
        <dbReference type="Proteomes" id="UP000504607"/>
    </source>
</evidence>
<dbReference type="InterPro" id="IPR005225">
    <property type="entry name" value="Small_GTP-bd"/>
</dbReference>
<evidence type="ECO:0000256" key="6">
    <source>
        <dbReference type="ARBA" id="ARBA00023288"/>
    </source>
</evidence>
<evidence type="ECO:0000256" key="8">
    <source>
        <dbReference type="ARBA" id="ARBA00046278"/>
    </source>
</evidence>
<keyword evidence="3" id="KW-0547">Nucleotide-binding</keyword>
<dbReference type="PANTHER" id="PTHR47981">
    <property type="entry name" value="RAB FAMILY"/>
    <property type="match status" value="1"/>
</dbReference>
<keyword evidence="6" id="KW-0449">Lipoprotein</keyword>
<sequence>MASRRRSLLKVILLGETTVGKTSLVNQFVHERFREESDSTLLADISSKELQIDDRHVTLQLWDTAGQERFRSLPPVFFRGADCVVLVYDVTNPSSFRSLDIWHRQFLETVNQLDPKKLPFVLVGNKADLDGQNRRKVSEDRARQWCAICGNIPYFETSAKDNQNVDDAFMHIAKIALAHNNEKDIYFQHIAEFVSEPQQRGGCAC</sequence>
<dbReference type="GO" id="GO:0015031">
    <property type="term" value="P:protein transport"/>
    <property type="evidence" value="ECO:0007669"/>
    <property type="project" value="UniProtKB-KW"/>
</dbReference>
<protein>
    <recommendedName>
        <fullName evidence="9">Ras-related protein Rab-7b</fullName>
    </recommendedName>
</protein>
<dbReference type="GeneID" id="105040373"/>
<dbReference type="SMART" id="SM00173">
    <property type="entry name" value="RAS"/>
    <property type="match status" value="1"/>
</dbReference>
<dbReference type="PANTHER" id="PTHR47981:SF2">
    <property type="entry name" value="RAS-RELATED PROTEIN RABG3B"/>
    <property type="match status" value="1"/>
</dbReference>
<comment type="subcellular location">
    <subcellularLocation>
        <location evidence="8">Endomembrane system</location>
        <topology evidence="8">Lipid-anchor</topology>
        <orientation evidence="8">Cytoplasmic side</orientation>
    </subcellularLocation>
</comment>
<dbReference type="InParanoid" id="A0A6I9QTR9"/>
<dbReference type="FunFam" id="3.40.50.300:FF:000751">
    <property type="entry name" value="Rab family GTPase, putative"/>
    <property type="match status" value="1"/>
</dbReference>
<dbReference type="GO" id="GO:0005770">
    <property type="term" value="C:late endosome"/>
    <property type="evidence" value="ECO:0007669"/>
    <property type="project" value="UniProtKB-ARBA"/>
</dbReference>
<dbReference type="GO" id="GO:0003924">
    <property type="term" value="F:GTPase activity"/>
    <property type="evidence" value="ECO:0007669"/>
    <property type="project" value="InterPro"/>
</dbReference>
<evidence type="ECO:0000256" key="7">
    <source>
        <dbReference type="ARBA" id="ARBA00023289"/>
    </source>
</evidence>
<dbReference type="InterPro" id="IPR027417">
    <property type="entry name" value="P-loop_NTPase"/>
</dbReference>
<dbReference type="NCBIfam" id="TIGR00231">
    <property type="entry name" value="small_GTP"/>
    <property type="match status" value="1"/>
</dbReference>
<evidence type="ECO:0000256" key="3">
    <source>
        <dbReference type="ARBA" id="ARBA00022741"/>
    </source>
</evidence>
<accession>A0A6I9QTR9</accession>
<dbReference type="SMART" id="SM00176">
    <property type="entry name" value="RAN"/>
    <property type="match status" value="1"/>
</dbReference>
<evidence type="ECO:0000256" key="9">
    <source>
        <dbReference type="ARBA" id="ARBA00067801"/>
    </source>
</evidence>
<dbReference type="Gene3D" id="3.40.50.300">
    <property type="entry name" value="P-loop containing nucleotide triphosphate hydrolases"/>
    <property type="match status" value="1"/>
</dbReference>
<dbReference type="PROSITE" id="PS51420">
    <property type="entry name" value="RHO"/>
    <property type="match status" value="1"/>
</dbReference>
<dbReference type="InterPro" id="IPR001806">
    <property type="entry name" value="Small_GTPase"/>
</dbReference>
<dbReference type="SMART" id="SM00175">
    <property type="entry name" value="RAB"/>
    <property type="match status" value="1"/>
</dbReference>
<dbReference type="PRINTS" id="PR00449">
    <property type="entry name" value="RASTRNSFRMNG"/>
</dbReference>
<dbReference type="GO" id="GO:0002682">
    <property type="term" value="P:regulation of immune system process"/>
    <property type="evidence" value="ECO:0007669"/>
    <property type="project" value="UniProtKB-ARBA"/>
</dbReference>
<dbReference type="SUPFAM" id="SSF52540">
    <property type="entry name" value="P-loop containing nucleoside triphosphate hydrolases"/>
    <property type="match status" value="1"/>
</dbReference>
<evidence type="ECO:0000256" key="4">
    <source>
        <dbReference type="ARBA" id="ARBA00022927"/>
    </source>
</evidence>
<name>A0A6I9QTR9_ELAGV</name>
<dbReference type="KEGG" id="egu:105040373"/>
<dbReference type="PROSITE" id="PS51419">
    <property type="entry name" value="RAB"/>
    <property type="match status" value="1"/>
</dbReference>
<gene>
    <name evidence="11" type="primary">LOC105040373</name>
</gene>
<comment type="similarity">
    <text evidence="1">Belongs to the small GTPase superfamily. Rab family.</text>
</comment>
<dbReference type="SMART" id="SM00174">
    <property type="entry name" value="RHO"/>
    <property type="match status" value="1"/>
</dbReference>
<evidence type="ECO:0000313" key="11">
    <source>
        <dbReference type="RefSeq" id="XP_010915165.1"/>
    </source>
</evidence>
<dbReference type="PROSITE" id="PS51421">
    <property type="entry name" value="RAS"/>
    <property type="match status" value="1"/>
</dbReference>
<keyword evidence="10" id="KW-1185">Reference proteome</keyword>
<dbReference type="GO" id="GO:0005764">
    <property type="term" value="C:lysosome"/>
    <property type="evidence" value="ECO:0007669"/>
    <property type="project" value="UniProtKB-ARBA"/>
</dbReference>
<dbReference type="AlphaFoldDB" id="A0A6I9QTR9"/>
<keyword evidence="5" id="KW-0342">GTP-binding</keyword>
<dbReference type="Proteomes" id="UP000504607">
    <property type="component" value="Chromosome 3"/>
</dbReference>
<evidence type="ECO:0000256" key="2">
    <source>
        <dbReference type="ARBA" id="ARBA00022448"/>
    </source>
</evidence>
<keyword evidence="7" id="KW-0636">Prenylation</keyword>
<dbReference type="RefSeq" id="XP_010915165.1">
    <property type="nucleotide sequence ID" value="XM_010916863.3"/>
</dbReference>
<organism evidence="10 11">
    <name type="scientific">Elaeis guineensis var. tenera</name>
    <name type="common">Oil palm</name>
    <dbReference type="NCBI Taxonomy" id="51953"/>
    <lineage>
        <taxon>Eukaryota</taxon>
        <taxon>Viridiplantae</taxon>
        <taxon>Streptophyta</taxon>
        <taxon>Embryophyta</taxon>
        <taxon>Tracheophyta</taxon>
        <taxon>Spermatophyta</taxon>
        <taxon>Magnoliopsida</taxon>
        <taxon>Liliopsida</taxon>
        <taxon>Arecaceae</taxon>
        <taxon>Arecoideae</taxon>
        <taxon>Cocoseae</taxon>
        <taxon>Elaeidinae</taxon>
        <taxon>Elaeis</taxon>
    </lineage>
</organism>
<dbReference type="Pfam" id="PF00071">
    <property type="entry name" value="Ras"/>
    <property type="match status" value="1"/>
</dbReference>
<dbReference type="GO" id="GO:0030139">
    <property type="term" value="C:endocytic vesicle"/>
    <property type="evidence" value="ECO:0007669"/>
    <property type="project" value="UniProtKB-ARBA"/>
</dbReference>
<keyword evidence="4" id="KW-0653">Protein transport</keyword>
<evidence type="ECO:0000256" key="5">
    <source>
        <dbReference type="ARBA" id="ARBA00023134"/>
    </source>
</evidence>
<reference evidence="11" key="1">
    <citation type="submission" date="2025-08" db="UniProtKB">
        <authorList>
            <consortium name="RefSeq"/>
        </authorList>
    </citation>
    <scope>IDENTIFICATION</scope>
</reference>
<evidence type="ECO:0000256" key="1">
    <source>
        <dbReference type="ARBA" id="ARBA00006270"/>
    </source>
</evidence>
<dbReference type="OrthoDB" id="5976022at2759"/>
<keyword evidence="2" id="KW-0813">Transport</keyword>
<proteinExistence type="inferred from homology"/>
<dbReference type="GO" id="GO:0005774">
    <property type="term" value="C:vacuolar membrane"/>
    <property type="evidence" value="ECO:0007669"/>
    <property type="project" value="TreeGrafter"/>
</dbReference>